<proteinExistence type="predicted"/>
<dbReference type="InterPro" id="IPR027417">
    <property type="entry name" value="P-loop_NTPase"/>
</dbReference>
<dbReference type="EMBL" id="LT799839">
    <property type="protein sequence ID" value="SLK22157.1"/>
    <property type="molecule type" value="Genomic_DNA"/>
</dbReference>
<dbReference type="GeneID" id="66302596"/>
<evidence type="ECO:0008006" key="3">
    <source>
        <dbReference type="Google" id="ProtNLM"/>
    </source>
</evidence>
<dbReference type="Proteomes" id="UP000190476">
    <property type="component" value="Chromosome I"/>
</dbReference>
<name>A0A1U6JPX4_9CLOT</name>
<evidence type="ECO:0000313" key="1">
    <source>
        <dbReference type="EMBL" id="SLK22157.1"/>
    </source>
</evidence>
<dbReference type="AlphaFoldDB" id="A0A1U6JPX4"/>
<dbReference type="SUPFAM" id="SSF52540">
    <property type="entry name" value="P-loop containing nucleoside triphosphate hydrolases"/>
    <property type="match status" value="1"/>
</dbReference>
<evidence type="ECO:0000313" key="2">
    <source>
        <dbReference type="Proteomes" id="UP000190476"/>
    </source>
</evidence>
<dbReference type="OrthoDB" id="1933944at2"/>
<organism evidence="1 2">
    <name type="scientific">Clostridium chauvoei JF4335</name>
    <dbReference type="NCBI Taxonomy" id="1351755"/>
    <lineage>
        <taxon>Bacteria</taxon>
        <taxon>Bacillati</taxon>
        <taxon>Bacillota</taxon>
        <taxon>Clostridia</taxon>
        <taxon>Eubacteriales</taxon>
        <taxon>Clostridiaceae</taxon>
        <taxon>Clostridium</taxon>
    </lineage>
</organism>
<sequence length="338" mass="39588">MGYEKIINHKEFTNCLTKINKWYLRKSKILNIITSPYNSTLIYSSIINEIARKGGNILYIWGNNSPNDELIKEIKLKDKGITYSYIEKGESEKTITFTSFKNMINVRGEYDLCIIDDISKFSLMNKDELIELIEAMYIYSKRIIVYSIERIVSMGEKVEISSLISNKPYVEPRILNTRIKLDDDIPYSLYDYLLWFRDNKSKVIIYAPTEEKARRVYKQYSNTIKISGAKFLLLLRDGPLKELESSLKIKDKGVFIITNYFGDYLKAITELNIVALFSDNRFYSYKKIIYLCAEAGKNPEKHGEILLVSRDISNDMEEAKKFSRNLNKKIWEKGLLRY</sequence>
<keyword evidence="2" id="KW-1185">Reference proteome</keyword>
<dbReference type="STRING" id="1351755.CCH01_22870"/>
<dbReference type="RefSeq" id="WP_079481629.1">
    <property type="nucleotide sequence ID" value="NZ_CBML010000006.1"/>
</dbReference>
<gene>
    <name evidence="1" type="ORF">CCH01_22870</name>
</gene>
<reference evidence="2" key="1">
    <citation type="submission" date="2017-03" db="EMBL/GenBank/DDBJ databases">
        <authorList>
            <person name="Falquet L."/>
            <person name="Falquet L."/>
        </authorList>
    </citation>
    <scope>NUCLEOTIDE SEQUENCE [LARGE SCALE GENOMIC DNA]</scope>
</reference>
<protein>
    <recommendedName>
        <fullName evidence="3">Comf operon protein A, DNA transporter ATPase</fullName>
    </recommendedName>
</protein>
<accession>A0A1U6JPX4</accession>